<name>A0A164I114_9CRUS</name>
<dbReference type="AlphaFoldDB" id="A0A164I114"/>
<evidence type="ECO:0000313" key="1">
    <source>
        <dbReference type="EMBL" id="KZS00763.1"/>
    </source>
</evidence>
<organism evidence="1 2">
    <name type="scientific">Daphnia magna</name>
    <dbReference type="NCBI Taxonomy" id="35525"/>
    <lineage>
        <taxon>Eukaryota</taxon>
        <taxon>Metazoa</taxon>
        <taxon>Ecdysozoa</taxon>
        <taxon>Arthropoda</taxon>
        <taxon>Crustacea</taxon>
        <taxon>Branchiopoda</taxon>
        <taxon>Diplostraca</taxon>
        <taxon>Cladocera</taxon>
        <taxon>Anomopoda</taxon>
        <taxon>Daphniidae</taxon>
        <taxon>Daphnia</taxon>
    </lineage>
</organism>
<accession>A0A164I114</accession>
<protein>
    <submittedName>
        <fullName evidence="1">Uncharacterized protein</fullName>
    </submittedName>
</protein>
<sequence length="44" mass="5263">MHVLVFRCFLAAWENFLYSCFGTMTLIPAETVHSFLELLFWHKI</sequence>
<dbReference type="Proteomes" id="UP000076858">
    <property type="component" value="Unassembled WGS sequence"/>
</dbReference>
<comment type="caution">
    <text evidence="1">The sequence shown here is derived from an EMBL/GenBank/DDBJ whole genome shotgun (WGS) entry which is preliminary data.</text>
</comment>
<gene>
    <name evidence="1" type="ORF">APZ42_002810</name>
</gene>
<dbReference type="EMBL" id="LRGB01008626">
    <property type="protein sequence ID" value="KZS00763.1"/>
    <property type="molecule type" value="Genomic_DNA"/>
</dbReference>
<reference evidence="1 2" key="1">
    <citation type="submission" date="2016-03" db="EMBL/GenBank/DDBJ databases">
        <title>EvidentialGene: Evidence-directed Construction of Genes on Genomes.</title>
        <authorList>
            <person name="Gilbert D.G."/>
            <person name="Choi J.-H."/>
            <person name="Mockaitis K."/>
            <person name="Colbourne J."/>
            <person name="Pfrender M."/>
        </authorList>
    </citation>
    <scope>NUCLEOTIDE SEQUENCE [LARGE SCALE GENOMIC DNA]</scope>
    <source>
        <strain evidence="1 2">Xinb3</strain>
        <tissue evidence="1">Complete organism</tissue>
    </source>
</reference>
<keyword evidence="2" id="KW-1185">Reference proteome</keyword>
<proteinExistence type="predicted"/>
<evidence type="ECO:0000313" key="2">
    <source>
        <dbReference type="Proteomes" id="UP000076858"/>
    </source>
</evidence>